<dbReference type="PRINTS" id="PR00069">
    <property type="entry name" value="ALDKETRDTASE"/>
</dbReference>
<feature type="signal peptide" evidence="4">
    <location>
        <begin position="1"/>
        <end position="17"/>
    </location>
</feature>
<name>A0A7S2SM38_9STRA</name>
<evidence type="ECO:0000256" key="1">
    <source>
        <dbReference type="PIRSR" id="PIRSR000097-1"/>
    </source>
</evidence>
<dbReference type="PANTHER" id="PTHR43827">
    <property type="entry name" value="2,5-DIKETO-D-GLUCONIC ACID REDUCTASE"/>
    <property type="match status" value="1"/>
</dbReference>
<dbReference type="PANTHER" id="PTHR43827:SF8">
    <property type="entry name" value="ALDO_KETO REDUCTASE FAMILY PROTEIN"/>
    <property type="match status" value="1"/>
</dbReference>
<dbReference type="CDD" id="cd19071">
    <property type="entry name" value="AKR_AKR1-5-like"/>
    <property type="match status" value="1"/>
</dbReference>
<keyword evidence="4" id="KW-0732">Signal</keyword>
<organism evidence="6">
    <name type="scientific">Mucochytrium quahogii</name>
    <dbReference type="NCBI Taxonomy" id="96639"/>
    <lineage>
        <taxon>Eukaryota</taxon>
        <taxon>Sar</taxon>
        <taxon>Stramenopiles</taxon>
        <taxon>Bigyra</taxon>
        <taxon>Labyrinthulomycetes</taxon>
        <taxon>Thraustochytrida</taxon>
        <taxon>Thraustochytriidae</taxon>
        <taxon>Mucochytrium</taxon>
    </lineage>
</organism>
<dbReference type="InterPro" id="IPR036812">
    <property type="entry name" value="NAD(P)_OxRdtase_dom_sf"/>
</dbReference>
<feature type="binding site" evidence="2">
    <location>
        <position position="136"/>
    </location>
    <ligand>
        <name>substrate</name>
    </ligand>
</feature>
<evidence type="ECO:0000256" key="4">
    <source>
        <dbReference type="SAM" id="SignalP"/>
    </source>
</evidence>
<dbReference type="InterPro" id="IPR020471">
    <property type="entry name" value="AKR"/>
</dbReference>
<dbReference type="PROSITE" id="PS00062">
    <property type="entry name" value="ALDOKETO_REDUCTASE_2"/>
    <property type="match status" value="1"/>
</dbReference>
<feature type="domain" description="NADP-dependent oxidoreductase" evidence="5">
    <location>
        <begin position="39"/>
        <end position="297"/>
    </location>
</feature>
<gene>
    <name evidence="6" type="ORF">QSP1433_LOCUS15561</name>
</gene>
<sequence>MEIAILLLFAVAYAANGSQSQCDSDARVEMWNKVSIPRVGFGTAAMGGQTTIDSVTMAVENGFRFFDGAEATEWYDDYALGTALNAAIDNKIVTRQSLFIASKVHPKNLGSKNTEKAILHILDNLNVKYLDLLLLHYPVCGHWIPQCKGIEVEGTWKDSWRVLEDYYNKGIIKAIGVSNFEYDQMQELLEFANVKPHMVQNWMDPFNQDTDVRRLCDENDVLYTSYSTLGGQWEHIKGENLVKTSPTIQKIAKKYNTSVQQLVLKWALQKGVIVIPRSSTLKNIRKNAELLNYDINAPTIEEQDMQLIDALEP</sequence>
<dbReference type="SUPFAM" id="SSF51430">
    <property type="entry name" value="NAD(P)-linked oxidoreductase"/>
    <property type="match status" value="1"/>
</dbReference>
<evidence type="ECO:0000313" key="6">
    <source>
        <dbReference type="EMBL" id="CAD9704084.1"/>
    </source>
</evidence>
<dbReference type="InterPro" id="IPR023210">
    <property type="entry name" value="NADP_OxRdtase_dom"/>
</dbReference>
<feature type="active site" description="Proton donor" evidence="1">
    <location>
        <position position="75"/>
    </location>
</feature>
<dbReference type="Gene3D" id="3.20.20.100">
    <property type="entry name" value="NADP-dependent oxidoreductase domain"/>
    <property type="match status" value="1"/>
</dbReference>
<protein>
    <recommendedName>
        <fullName evidence="5">NADP-dependent oxidoreductase domain-containing protein</fullName>
    </recommendedName>
</protein>
<accession>A0A7S2SM38</accession>
<dbReference type="AlphaFoldDB" id="A0A7S2SM38"/>
<reference evidence="6" key="1">
    <citation type="submission" date="2021-01" db="EMBL/GenBank/DDBJ databases">
        <authorList>
            <person name="Corre E."/>
            <person name="Pelletier E."/>
            <person name="Niang G."/>
            <person name="Scheremetjew M."/>
            <person name="Finn R."/>
            <person name="Kale V."/>
            <person name="Holt S."/>
            <person name="Cochrane G."/>
            <person name="Meng A."/>
            <person name="Brown T."/>
            <person name="Cohen L."/>
        </authorList>
    </citation>
    <scope>NUCLEOTIDE SEQUENCE</scope>
    <source>
        <strain evidence="6">NY070348D</strain>
    </source>
</reference>
<evidence type="ECO:0000259" key="5">
    <source>
        <dbReference type="Pfam" id="PF00248"/>
    </source>
</evidence>
<dbReference type="EMBL" id="HBHK01024729">
    <property type="protein sequence ID" value="CAD9704084.1"/>
    <property type="molecule type" value="Transcribed_RNA"/>
</dbReference>
<proteinExistence type="predicted"/>
<dbReference type="PIRSF" id="PIRSF000097">
    <property type="entry name" value="AKR"/>
    <property type="match status" value="1"/>
</dbReference>
<dbReference type="InterPro" id="IPR018170">
    <property type="entry name" value="Aldo/ket_reductase_CS"/>
</dbReference>
<feature type="chain" id="PRO_5030716645" description="NADP-dependent oxidoreductase domain-containing protein" evidence="4">
    <location>
        <begin position="18"/>
        <end position="313"/>
    </location>
</feature>
<feature type="site" description="Lowers pKa of active site Tyr" evidence="3">
    <location>
        <position position="103"/>
    </location>
</feature>
<evidence type="ECO:0000256" key="2">
    <source>
        <dbReference type="PIRSR" id="PIRSR000097-2"/>
    </source>
</evidence>
<dbReference type="GO" id="GO:0016491">
    <property type="term" value="F:oxidoreductase activity"/>
    <property type="evidence" value="ECO:0007669"/>
    <property type="project" value="InterPro"/>
</dbReference>
<dbReference type="Pfam" id="PF00248">
    <property type="entry name" value="Aldo_ket_red"/>
    <property type="match status" value="1"/>
</dbReference>
<evidence type="ECO:0000256" key="3">
    <source>
        <dbReference type="PIRSR" id="PIRSR000097-3"/>
    </source>
</evidence>